<protein>
    <submittedName>
        <fullName evidence="1">Uncharacterized protein</fullName>
    </submittedName>
</protein>
<dbReference type="EMBL" id="GBXM01049317">
    <property type="protein sequence ID" value="JAH59260.1"/>
    <property type="molecule type" value="Transcribed_RNA"/>
</dbReference>
<proteinExistence type="predicted"/>
<organism evidence="1">
    <name type="scientific">Anguilla anguilla</name>
    <name type="common">European freshwater eel</name>
    <name type="synonym">Muraena anguilla</name>
    <dbReference type="NCBI Taxonomy" id="7936"/>
    <lineage>
        <taxon>Eukaryota</taxon>
        <taxon>Metazoa</taxon>
        <taxon>Chordata</taxon>
        <taxon>Craniata</taxon>
        <taxon>Vertebrata</taxon>
        <taxon>Euteleostomi</taxon>
        <taxon>Actinopterygii</taxon>
        <taxon>Neopterygii</taxon>
        <taxon>Teleostei</taxon>
        <taxon>Anguilliformes</taxon>
        <taxon>Anguillidae</taxon>
        <taxon>Anguilla</taxon>
    </lineage>
</organism>
<name>A0A0E9U264_ANGAN</name>
<reference evidence="1" key="2">
    <citation type="journal article" date="2015" name="Fish Shellfish Immunol.">
        <title>Early steps in the European eel (Anguilla anguilla)-Vibrio vulnificus interaction in the gills: Role of the RtxA13 toxin.</title>
        <authorList>
            <person name="Callol A."/>
            <person name="Pajuelo D."/>
            <person name="Ebbesson L."/>
            <person name="Teles M."/>
            <person name="MacKenzie S."/>
            <person name="Amaro C."/>
        </authorList>
    </citation>
    <scope>NUCLEOTIDE SEQUENCE</scope>
</reference>
<evidence type="ECO:0000313" key="1">
    <source>
        <dbReference type="EMBL" id="JAH59260.1"/>
    </source>
</evidence>
<reference evidence="1" key="1">
    <citation type="submission" date="2014-11" db="EMBL/GenBank/DDBJ databases">
        <authorList>
            <person name="Amaro Gonzalez C."/>
        </authorList>
    </citation>
    <scope>NUCLEOTIDE SEQUENCE</scope>
</reference>
<dbReference type="AlphaFoldDB" id="A0A0E9U264"/>
<sequence length="95" mass="11146">MRSFFTHLLSHNYFQSSRISHSLTSEPIWWLTLEYRLGYNACGFLLFPALQRLNSVRKTTLFSGQNDGGSTCVRLITIIHVDNKRKKKKKKEKKK</sequence>
<accession>A0A0E9U264</accession>